<proteinExistence type="predicted"/>
<dbReference type="GO" id="GO:0008270">
    <property type="term" value="F:zinc ion binding"/>
    <property type="evidence" value="ECO:0007669"/>
    <property type="project" value="UniProtKB-KW"/>
</dbReference>
<dbReference type="SUPFAM" id="SSF118310">
    <property type="entry name" value="AN1-like Zinc finger"/>
    <property type="match status" value="1"/>
</dbReference>
<dbReference type="PROSITE" id="PS51036">
    <property type="entry name" value="ZF_A20"/>
    <property type="match status" value="1"/>
</dbReference>
<evidence type="ECO:0000313" key="10">
    <source>
        <dbReference type="Proteomes" id="UP000283530"/>
    </source>
</evidence>
<evidence type="ECO:0000259" key="8">
    <source>
        <dbReference type="PROSITE" id="PS51039"/>
    </source>
</evidence>
<dbReference type="Gene3D" id="4.10.1110.10">
    <property type="entry name" value="AN1-like Zinc finger"/>
    <property type="match status" value="1"/>
</dbReference>
<gene>
    <name evidence="9" type="ORF">CKAN_02655900</name>
</gene>
<feature type="domain" description="AN1-type" evidence="8">
    <location>
        <begin position="317"/>
        <end position="363"/>
    </location>
</feature>
<dbReference type="Pfam" id="PF01428">
    <property type="entry name" value="zf-AN1"/>
    <property type="match status" value="1"/>
</dbReference>
<evidence type="ECO:0000313" key="9">
    <source>
        <dbReference type="EMBL" id="RWR97143.1"/>
    </source>
</evidence>
<dbReference type="OrthoDB" id="428577at2759"/>
<dbReference type="PROSITE" id="PS51039">
    <property type="entry name" value="ZF_AN1"/>
    <property type="match status" value="1"/>
</dbReference>
<keyword evidence="3 5" id="KW-0863">Zinc-finger</keyword>
<dbReference type="EMBL" id="QPKB01000012">
    <property type="protein sequence ID" value="RWR97143.1"/>
    <property type="molecule type" value="Genomic_DNA"/>
</dbReference>
<dbReference type="GO" id="GO:0003677">
    <property type="term" value="F:DNA binding"/>
    <property type="evidence" value="ECO:0007669"/>
    <property type="project" value="InterPro"/>
</dbReference>
<sequence>MRDPDSPSCLGLRCSESPIARDKQAIISGMSVRILQVTNEGLLFRHSLEIIRVGASSGFRKVINILDVMDTEVNTENPVELGDTHDNLKTIGHQLTGVEVPCLQTGLKEGMKGKPNPPSITETKGNNIQPLRKPKLTTWYVNDREPERLVSSRNREFPKPEAVLVIPVVFILQQRNISLGFQSAVSSPSSPETKQNIFLLQIPISLRSSFRIKKRSKVETLGEKRRSMAEEHRFQSPEGHRLCAHKCGFFGSPATLNLCSKCYQDLRLKEDQATTAKMAVQKSVSVSVISPLDLTEAADERRDPRPSSMPVPSGRAPDWPTRCSACRKRIGLTGFRCRCGMTFCGVHRYAEKHGCTFDFKAMGREEIARANPVVKAKKLERI</sequence>
<comment type="caution">
    <text evidence="9">The sequence shown here is derived from an EMBL/GenBank/DDBJ whole genome shotgun (WGS) entry which is preliminary data.</text>
</comment>
<evidence type="ECO:0000256" key="3">
    <source>
        <dbReference type="ARBA" id="ARBA00022771"/>
    </source>
</evidence>
<reference evidence="9 10" key="1">
    <citation type="journal article" date="2019" name="Nat. Plants">
        <title>Stout camphor tree genome fills gaps in understanding of flowering plant genome evolution.</title>
        <authorList>
            <person name="Chaw S.M."/>
            <person name="Liu Y.C."/>
            <person name="Wu Y.W."/>
            <person name="Wang H.Y."/>
            <person name="Lin C.I."/>
            <person name="Wu C.S."/>
            <person name="Ke H.M."/>
            <person name="Chang L.Y."/>
            <person name="Hsu C.Y."/>
            <person name="Yang H.T."/>
            <person name="Sudianto E."/>
            <person name="Hsu M.H."/>
            <person name="Wu K.P."/>
            <person name="Wang L.N."/>
            <person name="Leebens-Mack J.H."/>
            <person name="Tsai I.J."/>
        </authorList>
    </citation>
    <scope>NUCLEOTIDE SEQUENCE [LARGE SCALE GENOMIC DNA]</scope>
    <source>
        <strain evidence="10">cv. Chaw 1501</strain>
        <tissue evidence="9">Young leaves</tissue>
    </source>
</reference>
<dbReference type="AlphaFoldDB" id="A0A3S3NYY9"/>
<dbReference type="Pfam" id="PF01754">
    <property type="entry name" value="zf-A20"/>
    <property type="match status" value="1"/>
</dbReference>
<feature type="region of interest" description="Disordered" evidence="6">
    <location>
        <begin position="109"/>
        <end position="128"/>
    </location>
</feature>
<dbReference type="Gene3D" id="1.20.5.4770">
    <property type="match status" value="1"/>
</dbReference>
<dbReference type="SMART" id="SM00154">
    <property type="entry name" value="ZnF_AN1"/>
    <property type="match status" value="1"/>
</dbReference>
<dbReference type="PANTHER" id="PTHR10634:SF67">
    <property type="entry name" value="AN1-TYPE ZINC FINGER PROTEIN 3"/>
    <property type="match status" value="1"/>
</dbReference>
<evidence type="ECO:0000256" key="5">
    <source>
        <dbReference type="PROSITE-ProRule" id="PRU00449"/>
    </source>
</evidence>
<accession>A0A3S3NYY9</accession>
<feature type="compositionally biased region" description="Polar residues" evidence="6">
    <location>
        <begin position="119"/>
        <end position="128"/>
    </location>
</feature>
<dbReference type="SMART" id="SM00259">
    <property type="entry name" value="ZnF_A20"/>
    <property type="match status" value="1"/>
</dbReference>
<protein>
    <submittedName>
        <fullName evidence="9">Zinc finger A20 and AN1 domain-containing protein</fullName>
    </submittedName>
</protein>
<dbReference type="InterPro" id="IPR035896">
    <property type="entry name" value="AN1-like_Znf"/>
</dbReference>
<evidence type="ECO:0000256" key="6">
    <source>
        <dbReference type="SAM" id="MobiDB-lite"/>
    </source>
</evidence>
<feature type="region of interest" description="Disordered" evidence="6">
    <location>
        <begin position="295"/>
        <end position="319"/>
    </location>
</feature>
<evidence type="ECO:0000256" key="1">
    <source>
        <dbReference type="ARBA" id="ARBA00003732"/>
    </source>
</evidence>
<dbReference type="STRING" id="337451.A0A3S3NYY9"/>
<dbReference type="FunFam" id="4.10.1110.10:FF:000001">
    <property type="entry name" value="Zinc finger AN1-type containing 6"/>
    <property type="match status" value="1"/>
</dbReference>
<dbReference type="Proteomes" id="UP000283530">
    <property type="component" value="Unassembled WGS sequence"/>
</dbReference>
<keyword evidence="4" id="KW-0862">Zinc</keyword>
<keyword evidence="2" id="KW-0479">Metal-binding</keyword>
<evidence type="ECO:0000256" key="2">
    <source>
        <dbReference type="ARBA" id="ARBA00022723"/>
    </source>
</evidence>
<feature type="domain" description="A20-type" evidence="7">
    <location>
        <begin position="237"/>
        <end position="271"/>
    </location>
</feature>
<dbReference type="SUPFAM" id="SSF57716">
    <property type="entry name" value="Glucocorticoid receptor-like (DNA-binding domain)"/>
    <property type="match status" value="1"/>
</dbReference>
<evidence type="ECO:0000259" key="7">
    <source>
        <dbReference type="PROSITE" id="PS51036"/>
    </source>
</evidence>
<dbReference type="InterPro" id="IPR002653">
    <property type="entry name" value="Znf_A20"/>
</dbReference>
<dbReference type="PANTHER" id="PTHR10634">
    <property type="entry name" value="AN1-TYPE ZINC FINGER PROTEIN"/>
    <property type="match status" value="1"/>
</dbReference>
<keyword evidence="10" id="KW-1185">Reference proteome</keyword>
<evidence type="ECO:0000256" key="4">
    <source>
        <dbReference type="ARBA" id="ARBA00022833"/>
    </source>
</evidence>
<name>A0A3S3NYY9_9MAGN</name>
<dbReference type="InterPro" id="IPR050652">
    <property type="entry name" value="AN1_A20_ZnFinger"/>
</dbReference>
<comment type="function">
    <text evidence="1">May be involved in environmental stress response.</text>
</comment>
<dbReference type="InterPro" id="IPR000058">
    <property type="entry name" value="Znf_AN1"/>
</dbReference>
<organism evidence="9 10">
    <name type="scientific">Cinnamomum micranthum f. kanehirae</name>
    <dbReference type="NCBI Taxonomy" id="337451"/>
    <lineage>
        <taxon>Eukaryota</taxon>
        <taxon>Viridiplantae</taxon>
        <taxon>Streptophyta</taxon>
        <taxon>Embryophyta</taxon>
        <taxon>Tracheophyta</taxon>
        <taxon>Spermatophyta</taxon>
        <taxon>Magnoliopsida</taxon>
        <taxon>Magnoliidae</taxon>
        <taxon>Laurales</taxon>
        <taxon>Lauraceae</taxon>
        <taxon>Cinnamomum</taxon>
    </lineage>
</organism>